<keyword evidence="7" id="KW-0808">Transferase</keyword>
<dbReference type="InterPro" id="IPR011006">
    <property type="entry name" value="CheY-like_superfamily"/>
</dbReference>
<evidence type="ECO:0000313" key="23">
    <source>
        <dbReference type="EMBL" id="XCM39559.1"/>
    </source>
</evidence>
<dbReference type="Pfam" id="PF13675">
    <property type="entry name" value="PilJ"/>
    <property type="match status" value="1"/>
</dbReference>
<dbReference type="AlphaFoldDB" id="A0AAU8JMD4"/>
<keyword evidence="9" id="KW-0547">Nucleotide-binding</keyword>
<keyword evidence="14 19" id="KW-0472">Membrane</keyword>
<dbReference type="GO" id="GO:0000155">
    <property type="term" value="F:phosphorelay sensor kinase activity"/>
    <property type="evidence" value="ECO:0007669"/>
    <property type="project" value="InterPro"/>
</dbReference>
<evidence type="ECO:0000256" key="10">
    <source>
        <dbReference type="ARBA" id="ARBA00022777"/>
    </source>
</evidence>
<dbReference type="InterPro" id="IPR003594">
    <property type="entry name" value="HATPase_dom"/>
</dbReference>
<evidence type="ECO:0000259" key="21">
    <source>
        <dbReference type="PROSITE" id="PS50110"/>
    </source>
</evidence>
<comment type="catalytic activity">
    <reaction evidence="1">
        <text>ATP + protein L-histidine = ADP + protein N-phospho-L-histidine.</text>
        <dbReference type="EC" id="2.7.13.3"/>
    </reaction>
</comment>
<dbReference type="CDD" id="cd16922">
    <property type="entry name" value="HATPase_EvgS-ArcB-TorS-like"/>
    <property type="match status" value="1"/>
</dbReference>
<evidence type="ECO:0000256" key="16">
    <source>
        <dbReference type="PROSITE-ProRule" id="PRU00110"/>
    </source>
</evidence>
<dbReference type="InterPro" id="IPR029095">
    <property type="entry name" value="NarX-like_N"/>
</dbReference>
<dbReference type="PROSITE" id="PS50894">
    <property type="entry name" value="HPT"/>
    <property type="match status" value="1"/>
</dbReference>
<dbReference type="Pfam" id="PF00512">
    <property type="entry name" value="HisKA"/>
    <property type="match status" value="1"/>
</dbReference>
<comment type="similarity">
    <text evidence="3">In the N-terminal section; belongs to the phytochrome family.</text>
</comment>
<dbReference type="FunFam" id="3.30.565.10:FF:000010">
    <property type="entry name" value="Sensor histidine kinase RcsC"/>
    <property type="match status" value="1"/>
</dbReference>
<keyword evidence="8 19" id="KW-0812">Transmembrane</keyword>
<reference evidence="23" key="1">
    <citation type="submission" date="2024-07" db="EMBL/GenBank/DDBJ databases">
        <authorList>
            <person name="Kim Y.J."/>
            <person name="Jeong J.Y."/>
        </authorList>
    </citation>
    <scope>NUCLEOTIDE SEQUENCE</scope>
    <source>
        <strain evidence="23">GIHE-MW2</strain>
    </source>
</reference>
<keyword evidence="6 17" id="KW-0597">Phosphoprotein</keyword>
<dbReference type="GO" id="GO:0005886">
    <property type="term" value="C:plasma membrane"/>
    <property type="evidence" value="ECO:0007669"/>
    <property type="project" value="UniProtKB-SubCell"/>
</dbReference>
<feature type="domain" description="HPt" evidence="22">
    <location>
        <begin position="862"/>
        <end position="957"/>
    </location>
</feature>
<evidence type="ECO:0000256" key="8">
    <source>
        <dbReference type="ARBA" id="ARBA00022692"/>
    </source>
</evidence>
<proteinExistence type="inferred from homology"/>
<evidence type="ECO:0000256" key="1">
    <source>
        <dbReference type="ARBA" id="ARBA00000085"/>
    </source>
</evidence>
<dbReference type="PROSITE" id="PS50110">
    <property type="entry name" value="RESPONSE_REGULATORY"/>
    <property type="match status" value="2"/>
</dbReference>
<keyword evidence="18" id="KW-0175">Coiled coil</keyword>
<evidence type="ECO:0000256" key="2">
    <source>
        <dbReference type="ARBA" id="ARBA00004651"/>
    </source>
</evidence>
<dbReference type="InterPro" id="IPR008207">
    <property type="entry name" value="Sig_transdc_His_kin_Hpt_dom"/>
</dbReference>
<evidence type="ECO:0000256" key="15">
    <source>
        <dbReference type="ARBA" id="ARBA00074306"/>
    </source>
</evidence>
<comment type="subcellular location">
    <subcellularLocation>
        <location evidence="2">Cell membrane</location>
        <topology evidence="2">Multi-pass membrane protein</topology>
    </subcellularLocation>
</comment>
<dbReference type="SUPFAM" id="SSF55874">
    <property type="entry name" value="ATPase domain of HSP90 chaperone/DNA topoisomerase II/histidine kinase"/>
    <property type="match status" value="1"/>
</dbReference>
<dbReference type="Gene3D" id="1.10.287.130">
    <property type="match status" value="1"/>
</dbReference>
<dbReference type="GO" id="GO:0005524">
    <property type="term" value="F:ATP binding"/>
    <property type="evidence" value="ECO:0007669"/>
    <property type="project" value="UniProtKB-KW"/>
</dbReference>
<dbReference type="Gene3D" id="1.20.120.160">
    <property type="entry name" value="HPT domain"/>
    <property type="match status" value="1"/>
</dbReference>
<feature type="domain" description="Response regulatory" evidence="21">
    <location>
        <begin position="525"/>
        <end position="639"/>
    </location>
</feature>
<feature type="domain" description="Response regulatory" evidence="21">
    <location>
        <begin position="668"/>
        <end position="793"/>
    </location>
</feature>
<evidence type="ECO:0000256" key="18">
    <source>
        <dbReference type="SAM" id="Coils"/>
    </source>
</evidence>
<sequence length="957" mass="106886">MSMQLQPKSPTDTLISRYIKALTVVALLLIAGQVSIQFSTKRQYSDAATINIAGRQRMLSQRLTKATLAIQTSKDPAIAGSYLQELQTVVDLWETSHQGLQHGDASLGLTGNNSAKVKQMFAEIAVAHTTMLDAAKSILKLGKTNRNSPAESPNFSIFLAKIINHEANFLQGMDAIVHQYEEEAQARVTKIVQIQWLLLSITLLVLLLEAFLIFYPGVREIDEYITEIEAAKTEAAELSAQLESQNIELESSLEQAYSATRIKSEFVANISHELLTPMNAVLGMTSLLQATPLNYQQQEFVATIHQSGGILLQMINDILDFSKLEAGQLQLAHQSFDLRQCIEESLDMVAVNAALKGIDLAYQIETPTSTHILGDYARLRQILVNLLANAVKFTEQGEILVSVSSVDLGHWSLESNQTNSGSIPSQRYEEIQFSIRDTGIGIPEAKINQLFRSFSQLDSSNVREYGGMGLGLAICKRLIQRMNGRLWVESQLGVGSTFSFTITFGVLDNPSDSLNQWQPALQGKRLLIVDPHQFSREILRQQTERWGMIVTAAIKGIEALQLIQQGHEFDVAFVNMLMPQIDGLSLARLIHQDKYLPHLKIVIMSAMDCPVKLPDIDWFICLTKPIKLTQVYQVMMDLFVPLPTINPPNKPPDEKAQPDKLADRLPLRILLAEDNVVNQKVALRILRTLGYQADVAKNGLEAIAALEEKPYDLVLMDVQMPKMDGLEATRQICYQWAEGNTHNYATKKKPWIVAITAGGTNAERTKCLEAGMDDYLKKPINIDLLQTVLEQLSERSNSTDSQTITADILVANQSGLSANSEKLNLNNIVKNELQTEINYDEIASIDWTVLENLRQELTSEENNDLIGKFIDFFLEDTPSLIATIKQSIKTEDSALFRYAVHTLKGSTKNLGIRKMYHLCFTLQKLGNEGFLLKAEKAFSELEAEFYCVKSMFEAYKG</sequence>
<evidence type="ECO:0000259" key="20">
    <source>
        <dbReference type="PROSITE" id="PS50109"/>
    </source>
</evidence>
<dbReference type="SMART" id="SM00387">
    <property type="entry name" value="HATPase_c"/>
    <property type="match status" value="1"/>
</dbReference>
<evidence type="ECO:0000256" key="13">
    <source>
        <dbReference type="ARBA" id="ARBA00023012"/>
    </source>
</evidence>
<dbReference type="SUPFAM" id="SSF47384">
    <property type="entry name" value="Homodimeric domain of signal transducing histidine kinase"/>
    <property type="match status" value="1"/>
</dbReference>
<feature type="coiled-coil region" evidence="18">
    <location>
        <begin position="221"/>
        <end position="255"/>
    </location>
</feature>
<dbReference type="SUPFAM" id="SSF52172">
    <property type="entry name" value="CheY-like"/>
    <property type="match status" value="2"/>
</dbReference>
<evidence type="ECO:0000256" key="7">
    <source>
        <dbReference type="ARBA" id="ARBA00022679"/>
    </source>
</evidence>
<dbReference type="Pfam" id="PF00072">
    <property type="entry name" value="Response_reg"/>
    <property type="match status" value="2"/>
</dbReference>
<dbReference type="CDD" id="cd00088">
    <property type="entry name" value="HPT"/>
    <property type="match status" value="1"/>
</dbReference>
<dbReference type="Pfam" id="PF02518">
    <property type="entry name" value="HATPase_c"/>
    <property type="match status" value="1"/>
</dbReference>
<evidence type="ECO:0000259" key="22">
    <source>
        <dbReference type="PROSITE" id="PS50894"/>
    </source>
</evidence>
<dbReference type="InterPro" id="IPR001789">
    <property type="entry name" value="Sig_transdc_resp-reg_receiver"/>
</dbReference>
<evidence type="ECO:0000256" key="17">
    <source>
        <dbReference type="PROSITE-ProRule" id="PRU00169"/>
    </source>
</evidence>
<accession>A0AAU8JMD4</accession>
<feature type="domain" description="Histidine kinase" evidence="20">
    <location>
        <begin position="269"/>
        <end position="506"/>
    </location>
</feature>
<dbReference type="PROSITE" id="PS50109">
    <property type="entry name" value="HIS_KIN"/>
    <property type="match status" value="1"/>
</dbReference>
<dbReference type="RefSeq" id="WP_190880197.1">
    <property type="nucleotide sequence ID" value="NZ_CP159837.1"/>
</dbReference>
<evidence type="ECO:0000256" key="3">
    <source>
        <dbReference type="ARBA" id="ARBA00006402"/>
    </source>
</evidence>
<feature type="modified residue" description="4-aspartylphosphate" evidence="17">
    <location>
        <position position="717"/>
    </location>
</feature>
<dbReference type="Gene3D" id="3.40.50.2300">
    <property type="match status" value="2"/>
</dbReference>
<dbReference type="InterPro" id="IPR003661">
    <property type="entry name" value="HisK_dim/P_dom"/>
</dbReference>
<protein>
    <recommendedName>
        <fullName evidence="15">Circadian input-output histidine kinase CikA</fullName>
        <ecNumber evidence="4">2.7.13.3</ecNumber>
    </recommendedName>
</protein>
<dbReference type="SMART" id="SM00388">
    <property type="entry name" value="HisKA"/>
    <property type="match status" value="1"/>
</dbReference>
<evidence type="ECO:0000256" key="19">
    <source>
        <dbReference type="SAM" id="Phobius"/>
    </source>
</evidence>
<organism evidence="23">
    <name type="scientific">Planktothricoides raciborskii GIHE-MW2</name>
    <dbReference type="NCBI Taxonomy" id="2792601"/>
    <lineage>
        <taxon>Bacteria</taxon>
        <taxon>Bacillati</taxon>
        <taxon>Cyanobacteriota</taxon>
        <taxon>Cyanophyceae</taxon>
        <taxon>Oscillatoriophycideae</taxon>
        <taxon>Oscillatoriales</taxon>
        <taxon>Oscillatoriaceae</taxon>
        <taxon>Planktothricoides</taxon>
    </lineage>
</organism>
<evidence type="ECO:0000256" key="12">
    <source>
        <dbReference type="ARBA" id="ARBA00022989"/>
    </source>
</evidence>
<dbReference type="InterPro" id="IPR005467">
    <property type="entry name" value="His_kinase_dom"/>
</dbReference>
<evidence type="ECO:0000256" key="5">
    <source>
        <dbReference type="ARBA" id="ARBA00022475"/>
    </source>
</evidence>
<evidence type="ECO:0000256" key="9">
    <source>
        <dbReference type="ARBA" id="ARBA00022741"/>
    </source>
</evidence>
<comment type="caution">
    <text evidence="17">Lacks conserved residue(s) required for the propagation of feature annotation.</text>
</comment>
<feature type="transmembrane region" description="Helical" evidence="19">
    <location>
        <begin position="15"/>
        <end position="36"/>
    </location>
</feature>
<dbReference type="InterPro" id="IPR036641">
    <property type="entry name" value="HPT_dom_sf"/>
</dbReference>
<dbReference type="CDD" id="cd17546">
    <property type="entry name" value="REC_hyHK_CKI1_RcsC-like"/>
    <property type="match status" value="1"/>
</dbReference>
<dbReference type="PANTHER" id="PTHR45339:SF1">
    <property type="entry name" value="HYBRID SIGNAL TRANSDUCTION HISTIDINE KINASE J"/>
    <property type="match status" value="1"/>
</dbReference>
<keyword evidence="12 19" id="KW-1133">Transmembrane helix</keyword>
<dbReference type="SUPFAM" id="SSF47226">
    <property type="entry name" value="Histidine-containing phosphotransfer domain, HPT domain"/>
    <property type="match status" value="1"/>
</dbReference>
<keyword evidence="10" id="KW-0418">Kinase</keyword>
<dbReference type="PRINTS" id="PR00344">
    <property type="entry name" value="BCTRLSENSOR"/>
</dbReference>
<dbReference type="InterPro" id="IPR036890">
    <property type="entry name" value="HATPase_C_sf"/>
</dbReference>
<evidence type="ECO:0000256" key="14">
    <source>
        <dbReference type="ARBA" id="ARBA00023136"/>
    </source>
</evidence>
<dbReference type="InterPro" id="IPR036097">
    <property type="entry name" value="HisK_dim/P_sf"/>
</dbReference>
<name>A0AAU8JMD4_9CYAN</name>
<dbReference type="PANTHER" id="PTHR45339">
    <property type="entry name" value="HYBRID SIGNAL TRANSDUCTION HISTIDINE KINASE J"/>
    <property type="match status" value="1"/>
</dbReference>
<keyword evidence="13" id="KW-0902">Two-component regulatory system</keyword>
<gene>
    <name evidence="23" type="ORF">ABWT76_002500</name>
</gene>
<feature type="transmembrane region" description="Helical" evidence="19">
    <location>
        <begin position="196"/>
        <end position="215"/>
    </location>
</feature>
<dbReference type="FunFam" id="1.10.287.130:FF:000004">
    <property type="entry name" value="Ethylene receptor 1"/>
    <property type="match status" value="1"/>
</dbReference>
<dbReference type="Gene3D" id="3.30.565.10">
    <property type="entry name" value="Histidine kinase-like ATPase, C-terminal domain"/>
    <property type="match status" value="1"/>
</dbReference>
<dbReference type="CDD" id="cd00082">
    <property type="entry name" value="HisKA"/>
    <property type="match status" value="1"/>
</dbReference>
<dbReference type="InterPro" id="IPR004358">
    <property type="entry name" value="Sig_transdc_His_kin-like_C"/>
</dbReference>
<dbReference type="Pfam" id="PF01627">
    <property type="entry name" value="Hpt"/>
    <property type="match status" value="1"/>
</dbReference>
<evidence type="ECO:0000256" key="11">
    <source>
        <dbReference type="ARBA" id="ARBA00022840"/>
    </source>
</evidence>
<dbReference type="EC" id="2.7.13.3" evidence="4"/>
<evidence type="ECO:0000256" key="6">
    <source>
        <dbReference type="ARBA" id="ARBA00022553"/>
    </source>
</evidence>
<feature type="modified residue" description="Phosphohistidine" evidence="16">
    <location>
        <position position="901"/>
    </location>
</feature>
<evidence type="ECO:0000256" key="4">
    <source>
        <dbReference type="ARBA" id="ARBA00012438"/>
    </source>
</evidence>
<dbReference type="CDD" id="cd00156">
    <property type="entry name" value="REC"/>
    <property type="match status" value="1"/>
</dbReference>
<keyword evidence="11" id="KW-0067">ATP-binding</keyword>
<dbReference type="SMART" id="SM00448">
    <property type="entry name" value="REC"/>
    <property type="match status" value="2"/>
</dbReference>
<dbReference type="EMBL" id="CP159837">
    <property type="protein sequence ID" value="XCM39559.1"/>
    <property type="molecule type" value="Genomic_DNA"/>
</dbReference>
<keyword evidence="5" id="KW-1003">Cell membrane</keyword>